<evidence type="ECO:0000259" key="2">
    <source>
        <dbReference type="SMART" id="SM00899"/>
    </source>
</evidence>
<keyword evidence="4" id="KW-1185">Reference proteome</keyword>
<dbReference type="InterPro" id="IPR038157">
    <property type="entry name" value="FeoA_core_dom"/>
</dbReference>
<evidence type="ECO:0000313" key="4">
    <source>
        <dbReference type="Proteomes" id="UP000272771"/>
    </source>
</evidence>
<name>A0A3S5C4J0_9NEIS</name>
<protein>
    <submittedName>
        <fullName evidence="3">FeoA domain</fullName>
    </submittedName>
</protein>
<dbReference type="InterPro" id="IPR007167">
    <property type="entry name" value="Fe-transptr_FeoA-like"/>
</dbReference>
<evidence type="ECO:0000313" key="3">
    <source>
        <dbReference type="EMBL" id="VEJ51882.1"/>
    </source>
</evidence>
<dbReference type="SMART" id="SM00899">
    <property type="entry name" value="FeoA"/>
    <property type="match status" value="1"/>
</dbReference>
<dbReference type="AlphaFoldDB" id="A0A3S5C4J0"/>
<dbReference type="Gene3D" id="2.30.30.90">
    <property type="match status" value="1"/>
</dbReference>
<sequence>MTTVPLTRLGKGVSAQIESIVPNPEFGVLDAQVGRRLADLGFSDGMPVVVIAVGPLGHGPYAVRLGNQSQFSLRQAEASKILCRVNP</sequence>
<dbReference type="Proteomes" id="UP000272771">
    <property type="component" value="Chromosome"/>
</dbReference>
<gene>
    <name evidence="3" type="ORF">NCTC12742_01791</name>
</gene>
<dbReference type="GO" id="GO:0046914">
    <property type="term" value="F:transition metal ion binding"/>
    <property type="evidence" value="ECO:0007669"/>
    <property type="project" value="InterPro"/>
</dbReference>
<keyword evidence="1" id="KW-0408">Iron</keyword>
<dbReference type="InterPro" id="IPR008988">
    <property type="entry name" value="Transcriptional_repressor_C"/>
</dbReference>
<dbReference type="SUPFAM" id="SSF50037">
    <property type="entry name" value="C-terminal domain of transcriptional repressors"/>
    <property type="match status" value="1"/>
</dbReference>
<dbReference type="Pfam" id="PF04023">
    <property type="entry name" value="FeoA"/>
    <property type="match status" value="1"/>
</dbReference>
<organism evidence="3 4">
    <name type="scientific">Neisseria weaveri</name>
    <dbReference type="NCBI Taxonomy" id="28091"/>
    <lineage>
        <taxon>Bacteria</taxon>
        <taxon>Pseudomonadati</taxon>
        <taxon>Pseudomonadota</taxon>
        <taxon>Betaproteobacteria</taxon>
        <taxon>Neisseriales</taxon>
        <taxon>Neisseriaceae</taxon>
        <taxon>Neisseria</taxon>
    </lineage>
</organism>
<dbReference type="RefSeq" id="WP_004283634.1">
    <property type="nucleotide sequence ID" value="NZ_CAUJRG010000005.1"/>
</dbReference>
<evidence type="ECO:0000256" key="1">
    <source>
        <dbReference type="ARBA" id="ARBA00023004"/>
    </source>
</evidence>
<dbReference type="STRING" id="28091.SAMEA3174300_00348"/>
<accession>A0A3S5C4J0</accession>
<feature type="domain" description="Ferrous iron transporter FeoA-like" evidence="2">
    <location>
        <begin position="4"/>
        <end position="85"/>
    </location>
</feature>
<dbReference type="EMBL" id="LR134533">
    <property type="protein sequence ID" value="VEJ51882.1"/>
    <property type="molecule type" value="Genomic_DNA"/>
</dbReference>
<reference evidence="3 4" key="1">
    <citation type="submission" date="2018-12" db="EMBL/GenBank/DDBJ databases">
        <authorList>
            <consortium name="Pathogen Informatics"/>
        </authorList>
    </citation>
    <scope>NUCLEOTIDE SEQUENCE [LARGE SCALE GENOMIC DNA]</scope>
    <source>
        <strain evidence="3 4">NCTC12742</strain>
    </source>
</reference>
<proteinExistence type="predicted"/>
<dbReference type="OrthoDB" id="559009at2"/>